<dbReference type="InterPro" id="IPR000719">
    <property type="entry name" value="Prot_kinase_dom"/>
</dbReference>
<dbReference type="OrthoDB" id="9814968at2"/>
<evidence type="ECO:0000256" key="1">
    <source>
        <dbReference type="ARBA" id="ARBA00012513"/>
    </source>
</evidence>
<organism evidence="9 10">
    <name type="scientific">Dictyobacter alpinus</name>
    <dbReference type="NCBI Taxonomy" id="2014873"/>
    <lineage>
        <taxon>Bacteria</taxon>
        <taxon>Bacillati</taxon>
        <taxon>Chloroflexota</taxon>
        <taxon>Ktedonobacteria</taxon>
        <taxon>Ktedonobacterales</taxon>
        <taxon>Dictyobacteraceae</taxon>
        <taxon>Dictyobacter</taxon>
    </lineage>
</organism>
<evidence type="ECO:0000256" key="6">
    <source>
        <dbReference type="SAM" id="MobiDB-lite"/>
    </source>
</evidence>
<evidence type="ECO:0000256" key="3">
    <source>
        <dbReference type="ARBA" id="ARBA00022741"/>
    </source>
</evidence>
<dbReference type="Gene3D" id="3.30.200.20">
    <property type="entry name" value="Phosphorylase Kinase, domain 1"/>
    <property type="match status" value="1"/>
</dbReference>
<dbReference type="PANTHER" id="PTHR43671:SF13">
    <property type="entry name" value="SERINE_THREONINE-PROTEIN KINASE NEK2"/>
    <property type="match status" value="1"/>
</dbReference>
<feature type="domain" description="Protein kinase" evidence="8">
    <location>
        <begin position="11"/>
        <end position="288"/>
    </location>
</feature>
<dbReference type="GO" id="GO:0004674">
    <property type="term" value="F:protein serine/threonine kinase activity"/>
    <property type="evidence" value="ECO:0007669"/>
    <property type="project" value="UniProtKB-EC"/>
</dbReference>
<sequence>MSTNPRYLGPYELQQRLSSTNQYEVWKAFDQQQQREVVITILHLQGTNSNELVPRFLYETKNLTALNHPSIAKIYETRFSSLPEQEEAGFTRNDAYIVCEYIEGVSLVDYIDATARVGNFPLPADIYHLLAPIGSAIDYAHQHGIIHSRLKPASIVFARQQDSEEPLGEAKLTGFGMHNILSPLGLPLGDVAYISPEVAQGLTENTRSDIYSLGVILYELCTGTLPFHADSASEMLLQHIHATPMSPALINPHIVPGLTAIILRCLAKDPASRYPTAAALVAAVARVLNSPSNSRLGISGTAISGNRLTPQLTPTNATDDVTYLSPLAPQISAQLSSTAQTGGNSNMPLTAAAALTPNIRSTQLSSDTTGSATISSQPTQQLPDAASIPVLPSQPAANQIRSARRNTSRKKMLAIWGSVLLCVIVIGAGLATLFLSQRQSVAAENISGHAFFVSSGLLDPSNPNGIVDGLQLDLGHIPPPHDGKSYYAWLIGDNDANVSIPALSLGTLQILNGRASKSYNSDNNENLLSHYSRFLVTEEDANTPPANPSLDQNTWRYGAFFSQVPSPEDTQNHYSLLDHMRHLLAQDPKLASVGLSGGLDIWLFRNTLKVLEWSGSARDAYRGGDTGLIQRQAVRILDYLDGTQYVQRENIPKTLSPILVDPKIARVALLPISKDESPPAYLQHIGNHLHEVSFAPNVNSDQKKLAAEINVAINNVKEWFMGVHDDAADLIHMTPEQLRQPSTRVKLNHMFKLANNAFVGEADPATNQVKEGVSQIHYKAQRLATFDIMACSASNANKPCI</sequence>
<dbReference type="Proteomes" id="UP000287171">
    <property type="component" value="Unassembled WGS sequence"/>
</dbReference>
<keyword evidence="7" id="KW-1133">Transmembrane helix</keyword>
<keyword evidence="2" id="KW-0808">Transferase</keyword>
<accession>A0A402B2Z7</accession>
<dbReference type="RefSeq" id="WP_126626270.1">
    <property type="nucleotide sequence ID" value="NZ_BIFT01000001.1"/>
</dbReference>
<comment type="caution">
    <text evidence="9">The sequence shown here is derived from an EMBL/GenBank/DDBJ whole genome shotgun (WGS) entry which is preliminary data.</text>
</comment>
<dbReference type="InterPro" id="IPR050660">
    <property type="entry name" value="NEK_Ser/Thr_kinase"/>
</dbReference>
<dbReference type="Gene3D" id="1.10.510.10">
    <property type="entry name" value="Transferase(Phosphotransferase) domain 1"/>
    <property type="match status" value="1"/>
</dbReference>
<evidence type="ECO:0000259" key="8">
    <source>
        <dbReference type="PROSITE" id="PS50011"/>
    </source>
</evidence>
<dbReference type="PROSITE" id="PS50011">
    <property type="entry name" value="PROTEIN_KINASE_DOM"/>
    <property type="match status" value="1"/>
</dbReference>
<dbReference type="EC" id="2.7.11.1" evidence="1"/>
<evidence type="ECO:0000313" key="10">
    <source>
        <dbReference type="Proteomes" id="UP000287171"/>
    </source>
</evidence>
<keyword evidence="7" id="KW-0812">Transmembrane</keyword>
<dbReference type="Pfam" id="PF00069">
    <property type="entry name" value="Pkinase"/>
    <property type="match status" value="1"/>
</dbReference>
<proteinExistence type="predicted"/>
<dbReference type="CDD" id="cd14014">
    <property type="entry name" value="STKc_PknB_like"/>
    <property type="match status" value="1"/>
</dbReference>
<dbReference type="EMBL" id="BIFT01000001">
    <property type="protein sequence ID" value="GCE25719.1"/>
    <property type="molecule type" value="Genomic_DNA"/>
</dbReference>
<evidence type="ECO:0000256" key="2">
    <source>
        <dbReference type="ARBA" id="ARBA00022679"/>
    </source>
</evidence>
<keyword evidence="3" id="KW-0547">Nucleotide-binding</keyword>
<evidence type="ECO:0000313" key="9">
    <source>
        <dbReference type="EMBL" id="GCE25719.1"/>
    </source>
</evidence>
<keyword evidence="10" id="KW-1185">Reference proteome</keyword>
<feature type="region of interest" description="Disordered" evidence="6">
    <location>
        <begin position="362"/>
        <end position="381"/>
    </location>
</feature>
<protein>
    <recommendedName>
        <fullName evidence="1">non-specific serine/threonine protein kinase</fullName>
        <ecNumber evidence="1">2.7.11.1</ecNumber>
    </recommendedName>
</protein>
<dbReference type="GO" id="GO:0005524">
    <property type="term" value="F:ATP binding"/>
    <property type="evidence" value="ECO:0007669"/>
    <property type="project" value="UniProtKB-KW"/>
</dbReference>
<keyword evidence="7" id="KW-0472">Membrane</keyword>
<dbReference type="AlphaFoldDB" id="A0A402B2Z7"/>
<keyword evidence="4" id="KW-0418">Kinase</keyword>
<evidence type="ECO:0000256" key="7">
    <source>
        <dbReference type="SAM" id="Phobius"/>
    </source>
</evidence>
<evidence type="ECO:0000256" key="4">
    <source>
        <dbReference type="ARBA" id="ARBA00022777"/>
    </source>
</evidence>
<keyword evidence="5" id="KW-0067">ATP-binding</keyword>
<dbReference type="PANTHER" id="PTHR43671">
    <property type="entry name" value="SERINE/THREONINE-PROTEIN KINASE NEK"/>
    <property type="match status" value="1"/>
</dbReference>
<feature type="transmembrane region" description="Helical" evidence="7">
    <location>
        <begin position="413"/>
        <end position="435"/>
    </location>
</feature>
<name>A0A402B2Z7_9CHLR</name>
<dbReference type="SUPFAM" id="SSF56112">
    <property type="entry name" value="Protein kinase-like (PK-like)"/>
    <property type="match status" value="1"/>
</dbReference>
<reference evidence="10" key="1">
    <citation type="submission" date="2018-12" db="EMBL/GenBank/DDBJ databases">
        <title>Tengunoibacter tsumagoiensis gen. nov., sp. nov., Dictyobacter kobayashii sp. nov., D. alpinus sp. nov., and D. joshuensis sp. nov. and description of Dictyobacteraceae fam. nov. within the order Ktedonobacterales isolated from Tengu-no-mugimeshi.</title>
        <authorList>
            <person name="Wang C.M."/>
            <person name="Zheng Y."/>
            <person name="Sakai Y."/>
            <person name="Toyoda A."/>
            <person name="Minakuchi Y."/>
            <person name="Abe K."/>
            <person name="Yokota A."/>
            <person name="Yabe S."/>
        </authorList>
    </citation>
    <scope>NUCLEOTIDE SEQUENCE [LARGE SCALE GENOMIC DNA]</scope>
    <source>
        <strain evidence="10">Uno16</strain>
    </source>
</reference>
<dbReference type="InterPro" id="IPR011009">
    <property type="entry name" value="Kinase-like_dom_sf"/>
</dbReference>
<gene>
    <name evidence="9" type="ORF">KDA_12030</name>
</gene>
<evidence type="ECO:0000256" key="5">
    <source>
        <dbReference type="ARBA" id="ARBA00022840"/>
    </source>
</evidence>